<evidence type="ECO:0000256" key="3">
    <source>
        <dbReference type="SAM" id="MobiDB-lite"/>
    </source>
</evidence>
<accession>A0ABU2LE56</accession>
<evidence type="ECO:0000256" key="2">
    <source>
        <dbReference type="ARBA" id="ARBA00023008"/>
    </source>
</evidence>
<keyword evidence="4" id="KW-0732">Signal</keyword>
<comment type="caution">
    <text evidence="6">The sequence shown here is derived from an EMBL/GenBank/DDBJ whole genome shotgun (WGS) entry which is preliminary data.</text>
</comment>
<proteinExistence type="inferred from homology"/>
<name>A0ABU2LE56_9ACTN</name>
<dbReference type="Proteomes" id="UP001183388">
    <property type="component" value="Unassembled WGS sequence"/>
</dbReference>
<dbReference type="CDD" id="cd02968">
    <property type="entry name" value="SCO"/>
    <property type="match status" value="1"/>
</dbReference>
<dbReference type="EMBL" id="JAVREN010000048">
    <property type="protein sequence ID" value="MDT0309858.1"/>
    <property type="molecule type" value="Genomic_DNA"/>
</dbReference>
<comment type="similarity">
    <text evidence="1">Belongs to the SCO1/2 family.</text>
</comment>
<dbReference type="PROSITE" id="PS51352">
    <property type="entry name" value="THIOREDOXIN_2"/>
    <property type="match status" value="1"/>
</dbReference>
<dbReference type="SUPFAM" id="SSF52833">
    <property type="entry name" value="Thioredoxin-like"/>
    <property type="match status" value="1"/>
</dbReference>
<dbReference type="RefSeq" id="WP_311632824.1">
    <property type="nucleotide sequence ID" value="NZ_JAVREN010000048.1"/>
</dbReference>
<dbReference type="Pfam" id="PF02630">
    <property type="entry name" value="SCO1-SenC"/>
    <property type="match status" value="1"/>
</dbReference>
<dbReference type="Gene3D" id="3.40.30.10">
    <property type="entry name" value="Glutaredoxin"/>
    <property type="match status" value="1"/>
</dbReference>
<evidence type="ECO:0000256" key="1">
    <source>
        <dbReference type="ARBA" id="ARBA00010996"/>
    </source>
</evidence>
<evidence type="ECO:0000313" key="7">
    <source>
        <dbReference type="Proteomes" id="UP001183388"/>
    </source>
</evidence>
<feature type="chain" id="PRO_5046943709" evidence="4">
    <location>
        <begin position="22"/>
        <end position="223"/>
    </location>
</feature>
<gene>
    <name evidence="6" type="ORF">RM780_23300</name>
</gene>
<sequence length="223" mass="23730">MRLRTTVTAAALAAVTALTLAACGSEGGGAEEGSDSPAADVESTHAADEGTVLDQPFPKPDLVLTDTNGEEYDFAAETAGRATLLYFGYTHCPDICPLTMSNIAAATARLTPEQREGLRVVFVTTDPERDTPESLGAWLNAQDPEFVGLTGEFETIQQAARSLGVHIEPSYEDENGEIVSTHGTQVVAFMPDDDRAHVVYTEGVTVDTFRRDIPGLIEGELPS</sequence>
<reference evidence="7" key="1">
    <citation type="submission" date="2023-07" db="EMBL/GenBank/DDBJ databases">
        <title>30 novel species of actinomycetes from the DSMZ collection.</title>
        <authorList>
            <person name="Nouioui I."/>
        </authorList>
    </citation>
    <scope>NUCLEOTIDE SEQUENCE [LARGE SCALE GENOMIC DNA]</scope>
    <source>
        <strain evidence="7">DSM 44917</strain>
    </source>
</reference>
<keyword evidence="2" id="KW-0186">Copper</keyword>
<dbReference type="PANTHER" id="PTHR12151">
    <property type="entry name" value="ELECTRON TRANSPORT PROTIN SCO1/SENC FAMILY MEMBER"/>
    <property type="match status" value="1"/>
</dbReference>
<organism evidence="6 7">
    <name type="scientific">Streptomyces boetiae</name>
    <dbReference type="NCBI Taxonomy" id="3075541"/>
    <lineage>
        <taxon>Bacteria</taxon>
        <taxon>Bacillati</taxon>
        <taxon>Actinomycetota</taxon>
        <taxon>Actinomycetes</taxon>
        <taxon>Kitasatosporales</taxon>
        <taxon>Streptomycetaceae</taxon>
        <taxon>Streptomyces</taxon>
    </lineage>
</organism>
<dbReference type="PANTHER" id="PTHR12151:SF25">
    <property type="entry name" value="LINALOOL DEHYDRATASE_ISOMERASE DOMAIN-CONTAINING PROTEIN"/>
    <property type="match status" value="1"/>
</dbReference>
<protein>
    <submittedName>
        <fullName evidence="6">SCO family protein</fullName>
    </submittedName>
</protein>
<dbReference type="InterPro" id="IPR013766">
    <property type="entry name" value="Thioredoxin_domain"/>
</dbReference>
<evidence type="ECO:0000256" key="4">
    <source>
        <dbReference type="SAM" id="SignalP"/>
    </source>
</evidence>
<dbReference type="InterPro" id="IPR003782">
    <property type="entry name" value="SCO1/SenC"/>
</dbReference>
<feature type="signal peptide" evidence="4">
    <location>
        <begin position="1"/>
        <end position="21"/>
    </location>
</feature>
<feature type="region of interest" description="Disordered" evidence="3">
    <location>
        <begin position="25"/>
        <end position="59"/>
    </location>
</feature>
<keyword evidence="7" id="KW-1185">Reference proteome</keyword>
<dbReference type="InterPro" id="IPR036249">
    <property type="entry name" value="Thioredoxin-like_sf"/>
</dbReference>
<feature type="domain" description="Thioredoxin" evidence="5">
    <location>
        <begin position="53"/>
        <end position="218"/>
    </location>
</feature>
<dbReference type="PROSITE" id="PS51257">
    <property type="entry name" value="PROKAR_LIPOPROTEIN"/>
    <property type="match status" value="1"/>
</dbReference>
<evidence type="ECO:0000313" key="6">
    <source>
        <dbReference type="EMBL" id="MDT0309858.1"/>
    </source>
</evidence>
<evidence type="ECO:0000259" key="5">
    <source>
        <dbReference type="PROSITE" id="PS51352"/>
    </source>
</evidence>